<feature type="transmembrane region" description="Helical" evidence="6">
    <location>
        <begin position="39"/>
        <end position="60"/>
    </location>
</feature>
<evidence type="ECO:0000256" key="1">
    <source>
        <dbReference type="ARBA" id="ARBA00004651"/>
    </source>
</evidence>
<feature type="transmembrane region" description="Helical" evidence="6">
    <location>
        <begin position="7"/>
        <end position="33"/>
    </location>
</feature>
<keyword evidence="2" id="KW-1003">Cell membrane</keyword>
<dbReference type="CDD" id="cd06173">
    <property type="entry name" value="MFS_MefA_like"/>
    <property type="match status" value="1"/>
</dbReference>
<comment type="caution">
    <text evidence="7">The sequence shown here is derived from an EMBL/GenBank/DDBJ whole genome shotgun (WGS) entry which is preliminary data.</text>
</comment>
<feature type="transmembrane region" description="Helical" evidence="6">
    <location>
        <begin position="284"/>
        <end position="302"/>
    </location>
</feature>
<comment type="subcellular location">
    <subcellularLocation>
        <location evidence="1">Cell membrane</location>
        <topology evidence="1">Multi-pass membrane protein</topology>
    </subcellularLocation>
</comment>
<evidence type="ECO:0000313" key="7">
    <source>
        <dbReference type="EMBL" id="RSK34926.1"/>
    </source>
</evidence>
<feature type="transmembrane region" description="Helical" evidence="6">
    <location>
        <begin position="252"/>
        <end position="272"/>
    </location>
</feature>
<gene>
    <name evidence="7" type="ORF">EJA12_04420</name>
</gene>
<feature type="transmembrane region" description="Helical" evidence="6">
    <location>
        <begin position="219"/>
        <end position="240"/>
    </location>
</feature>
<dbReference type="InterPro" id="IPR011701">
    <property type="entry name" value="MFS"/>
</dbReference>
<feature type="transmembrane region" description="Helical" evidence="6">
    <location>
        <begin position="347"/>
        <end position="368"/>
    </location>
</feature>
<keyword evidence="5 6" id="KW-0472">Membrane</keyword>
<feature type="transmembrane region" description="Helical" evidence="6">
    <location>
        <begin position="167"/>
        <end position="185"/>
    </location>
</feature>
<accession>A0ABX9ZEK8</accession>
<dbReference type="EMBL" id="RWGW01000006">
    <property type="protein sequence ID" value="RSK34926.1"/>
    <property type="molecule type" value="Genomic_DNA"/>
</dbReference>
<evidence type="ECO:0000256" key="2">
    <source>
        <dbReference type="ARBA" id="ARBA00022475"/>
    </source>
</evidence>
<protein>
    <submittedName>
        <fullName evidence="7">MFS transporter</fullName>
    </submittedName>
</protein>
<dbReference type="Gene3D" id="1.20.1250.20">
    <property type="entry name" value="MFS general substrate transporter like domains"/>
    <property type="match status" value="1"/>
</dbReference>
<dbReference type="SUPFAM" id="SSF103473">
    <property type="entry name" value="MFS general substrate transporter"/>
    <property type="match status" value="1"/>
</dbReference>
<sequence>MTAKNNVALLVAGQSLANIGDILYIVTIINFVYILTGSAAVASVIPFTVTSAMFVSSLLTTLLTGRIGLNRLLAATQGLKTAMMAGFGLMLPLLNVSNYYFIFLVIALVALCDGCSNPVSQALIPHYVEPERLVKANGVFEGVYQTINTVMWLAGGAFLLFMDSGQLIWTVALLFLLSSVLLSLLDRVEHRAESESPSSGQQLKEGWITLFQVPVLKRVAVIELLETFAGAVWIAAILYVYVSDVLQAGQQWWGFINGTFFMGLILGGLLFVRFDEFADRHLAKVMFGGLAAGTAATALFGITAIPGAALALSFLVGLGVQLVGIPKQTIIQTSIPEDKLATVYSSLGALGTLTFGVASLLIGITAEWLGVKSVYLLSALLLAVAALVVFSSRKILSKGIQ</sequence>
<dbReference type="InterPro" id="IPR036259">
    <property type="entry name" value="MFS_trans_sf"/>
</dbReference>
<dbReference type="PANTHER" id="PTHR23513:SF19">
    <property type="entry name" value="MAJOR FACILITATOR SUPERFAMILY (MFS) PROFILE DOMAIN-CONTAINING PROTEIN"/>
    <property type="match status" value="1"/>
</dbReference>
<dbReference type="Pfam" id="PF07690">
    <property type="entry name" value="MFS_1"/>
    <property type="match status" value="1"/>
</dbReference>
<evidence type="ECO:0000256" key="6">
    <source>
        <dbReference type="SAM" id="Phobius"/>
    </source>
</evidence>
<organism evidence="7 8">
    <name type="scientific">Bhargavaea beijingensis</name>
    <dbReference type="NCBI Taxonomy" id="426756"/>
    <lineage>
        <taxon>Bacteria</taxon>
        <taxon>Bacillati</taxon>
        <taxon>Bacillota</taxon>
        <taxon>Bacilli</taxon>
        <taxon>Bacillales</taxon>
        <taxon>Caryophanaceae</taxon>
        <taxon>Bhargavaea</taxon>
    </lineage>
</organism>
<keyword evidence="3 6" id="KW-0812">Transmembrane</keyword>
<evidence type="ECO:0000256" key="5">
    <source>
        <dbReference type="ARBA" id="ARBA00023136"/>
    </source>
</evidence>
<dbReference type="PANTHER" id="PTHR23513">
    <property type="entry name" value="INTEGRAL MEMBRANE EFFLUX PROTEIN-RELATED"/>
    <property type="match status" value="1"/>
</dbReference>
<dbReference type="RefSeq" id="WP_125903599.1">
    <property type="nucleotide sequence ID" value="NZ_RWGW01000006.1"/>
</dbReference>
<feature type="transmembrane region" description="Helical" evidence="6">
    <location>
        <begin position="374"/>
        <end position="392"/>
    </location>
</feature>
<keyword evidence="4 6" id="KW-1133">Transmembrane helix</keyword>
<reference evidence="7 8" key="1">
    <citation type="submission" date="2018-12" db="EMBL/GenBank/DDBJ databases">
        <title>Comparitive functional genomics of dry heat resistant strains isolated from the viking spacecraft.</title>
        <authorList>
            <person name="Seuylemezian A."/>
            <person name="Vaishampayan P."/>
        </authorList>
    </citation>
    <scope>NUCLEOTIDE SEQUENCE [LARGE SCALE GENOMIC DNA]</scope>
    <source>
        <strain evidence="7 8">M6-11</strain>
    </source>
</reference>
<evidence type="ECO:0000313" key="8">
    <source>
        <dbReference type="Proteomes" id="UP000272481"/>
    </source>
</evidence>
<evidence type="ECO:0000256" key="3">
    <source>
        <dbReference type="ARBA" id="ARBA00022692"/>
    </source>
</evidence>
<proteinExistence type="predicted"/>
<evidence type="ECO:0000256" key="4">
    <source>
        <dbReference type="ARBA" id="ARBA00022989"/>
    </source>
</evidence>
<keyword evidence="8" id="KW-1185">Reference proteome</keyword>
<name>A0ABX9ZEK8_9BACL</name>
<dbReference type="Proteomes" id="UP000272481">
    <property type="component" value="Unassembled WGS sequence"/>
</dbReference>